<feature type="region of interest" description="Disordered" evidence="1">
    <location>
        <begin position="36"/>
        <end position="59"/>
    </location>
</feature>
<reference evidence="3" key="1">
    <citation type="submission" date="2014-09" db="EMBL/GenBank/DDBJ databases">
        <authorList>
            <person name="Sharma Rahul"/>
            <person name="Thines Marco"/>
        </authorList>
    </citation>
    <scope>NUCLEOTIDE SEQUENCE [LARGE SCALE GENOMIC DNA]</scope>
</reference>
<dbReference type="EMBL" id="CCYD01000428">
    <property type="protein sequence ID" value="CEG39446.1"/>
    <property type="molecule type" value="Genomic_DNA"/>
</dbReference>
<organism evidence="2 3">
    <name type="scientific">Plasmopara halstedii</name>
    <name type="common">Downy mildew of sunflower</name>
    <dbReference type="NCBI Taxonomy" id="4781"/>
    <lineage>
        <taxon>Eukaryota</taxon>
        <taxon>Sar</taxon>
        <taxon>Stramenopiles</taxon>
        <taxon>Oomycota</taxon>
        <taxon>Peronosporomycetes</taxon>
        <taxon>Peronosporales</taxon>
        <taxon>Peronosporaceae</taxon>
        <taxon>Plasmopara</taxon>
    </lineage>
</organism>
<proteinExistence type="predicted"/>
<evidence type="ECO:0000313" key="2">
    <source>
        <dbReference type="EMBL" id="CEG39446.1"/>
    </source>
</evidence>
<sequence length="191" mass="21514">MTLLLPWLLPGSAGRPDHSDQTHPRHLDNLAEVASQTSTSFRNRDIPTTLPDIGSDPGDDVVPLDVPREWTSPFSSRRAVAGGNDWVDRRPVTCGALRVFEDEILRDRSTFERHAEVAYRYADALDDLERVVRRLPRLEDYRVLSERLLAVEQANTSLQTMVGRLVPLEMEIAALRAHNQILLQFLGGRGP</sequence>
<keyword evidence="3" id="KW-1185">Reference proteome</keyword>
<protein>
    <submittedName>
        <fullName evidence="2">Uncharacterized protein</fullName>
    </submittedName>
</protein>
<name>A0A0P1AG61_PLAHL</name>
<dbReference type="GeneID" id="36404747"/>
<dbReference type="AlphaFoldDB" id="A0A0P1AG61"/>
<evidence type="ECO:0000256" key="1">
    <source>
        <dbReference type="SAM" id="MobiDB-lite"/>
    </source>
</evidence>
<accession>A0A0P1AG61</accession>
<dbReference type="RefSeq" id="XP_024575815.1">
    <property type="nucleotide sequence ID" value="XM_024724994.1"/>
</dbReference>
<evidence type="ECO:0000313" key="3">
    <source>
        <dbReference type="Proteomes" id="UP000054928"/>
    </source>
</evidence>
<dbReference type="Proteomes" id="UP000054928">
    <property type="component" value="Unassembled WGS sequence"/>
</dbReference>